<feature type="domain" description="Metallo-beta-lactamase" evidence="2">
    <location>
        <begin position="125"/>
        <end position="379"/>
    </location>
</feature>
<sequence length="447" mass="48189">MSAWWPSSLTSSGVSSRNTSLDADLIDSPQDTQARETPRPAHHLNDTKSSFANPWPQAAWPAASALLALPFVRAEPVSSDVHPVKTVEPDWTAYEQREDGIRFTWLGHAGFIVQLPPVSGAPPIRVLFDPMFAARASPSAWFGPMRYLPAPCAVEDLPEVDYVCISHNHYDHCQTDLLLALYNRTSRPLTFLVPLGVKALLVSTGIDANRIAELDWWASSEFPIPPAGADEEGGVVTFTCTPTQHNSGRGLHDQGATLWASWAVKQTWREPLSDAGTTDDAPQEKERAANVWHAGDTGYQSDAGPCPVFKEIGEKHGPFDLTLVPIWRGASLSFLSRLGYTLDPAHAAHPLLLALHASPADAMRIHRDVKGRHGVAMHFATFAGGEAEATEPLVRMAEAKARLRAAGEEGGVDEGGVLEGGAVGDWWEEGGFGHVDVGAGGFIKLGD</sequence>
<proteinExistence type="predicted"/>
<dbReference type="InterPro" id="IPR001279">
    <property type="entry name" value="Metallo-B-lactamas"/>
</dbReference>
<feature type="compositionally biased region" description="Polar residues" evidence="1">
    <location>
        <begin position="1"/>
        <end position="21"/>
    </location>
</feature>
<accession>A0A167WHD1</accession>
<reference evidence="3 4" key="1">
    <citation type="journal article" date="2016" name="Mol. Biol. Evol.">
        <title>Comparative Genomics of Early-Diverging Mushroom-Forming Fungi Provides Insights into the Origins of Lignocellulose Decay Capabilities.</title>
        <authorList>
            <person name="Nagy L.G."/>
            <person name="Riley R."/>
            <person name="Tritt A."/>
            <person name="Adam C."/>
            <person name="Daum C."/>
            <person name="Floudas D."/>
            <person name="Sun H."/>
            <person name="Yadav J.S."/>
            <person name="Pangilinan J."/>
            <person name="Larsson K.H."/>
            <person name="Matsuura K."/>
            <person name="Barry K."/>
            <person name="Labutti K."/>
            <person name="Kuo R."/>
            <person name="Ohm R.A."/>
            <person name="Bhattacharya S.S."/>
            <person name="Shirouzu T."/>
            <person name="Yoshinaga Y."/>
            <person name="Martin F.M."/>
            <person name="Grigoriev I.V."/>
            <person name="Hibbett D.S."/>
        </authorList>
    </citation>
    <scope>NUCLEOTIDE SEQUENCE [LARGE SCALE GENOMIC DNA]</scope>
    <source>
        <strain evidence="3 4">CBS 109695</strain>
    </source>
</reference>
<feature type="compositionally biased region" description="Basic and acidic residues" evidence="1">
    <location>
        <begin position="33"/>
        <end position="46"/>
    </location>
</feature>
<dbReference type="EMBL" id="KV417804">
    <property type="protein sequence ID" value="KZP06102.1"/>
    <property type="molecule type" value="Genomic_DNA"/>
</dbReference>
<evidence type="ECO:0000256" key="1">
    <source>
        <dbReference type="SAM" id="MobiDB-lite"/>
    </source>
</evidence>
<evidence type="ECO:0000313" key="3">
    <source>
        <dbReference type="EMBL" id="KZP06102.1"/>
    </source>
</evidence>
<dbReference type="PANTHER" id="PTHR15032:SF4">
    <property type="entry name" value="N-ACYL-PHOSPHATIDYLETHANOLAMINE-HYDROLYZING PHOSPHOLIPASE D"/>
    <property type="match status" value="1"/>
</dbReference>
<dbReference type="Gene3D" id="3.60.15.10">
    <property type="entry name" value="Ribonuclease Z/Hydroxyacylglutathione hydrolase-like"/>
    <property type="match status" value="1"/>
</dbReference>
<protein>
    <submittedName>
        <fullName evidence="3">Metallo-hydrolase/oxidoreductase</fullName>
    </submittedName>
</protein>
<dbReference type="PANTHER" id="PTHR15032">
    <property type="entry name" value="N-ACYL-PHOSPHATIDYLETHANOLAMINE-HYDROLYZING PHOSPHOLIPASE D"/>
    <property type="match status" value="1"/>
</dbReference>
<dbReference type="SUPFAM" id="SSF56281">
    <property type="entry name" value="Metallo-hydrolase/oxidoreductase"/>
    <property type="match status" value="1"/>
</dbReference>
<dbReference type="AlphaFoldDB" id="A0A167WHD1"/>
<keyword evidence="4" id="KW-1185">Reference proteome</keyword>
<dbReference type="GO" id="GO:0070291">
    <property type="term" value="P:N-acylethanolamine metabolic process"/>
    <property type="evidence" value="ECO:0007669"/>
    <property type="project" value="TreeGrafter"/>
</dbReference>
<dbReference type="GO" id="GO:0070290">
    <property type="term" value="F:N-acylphosphatidylethanolamine-specific phospholipase D activity"/>
    <property type="evidence" value="ECO:0007669"/>
    <property type="project" value="TreeGrafter"/>
</dbReference>
<dbReference type="OrthoDB" id="332863at2759"/>
<organism evidence="3 4">
    <name type="scientific">Athelia psychrophila</name>
    <dbReference type="NCBI Taxonomy" id="1759441"/>
    <lineage>
        <taxon>Eukaryota</taxon>
        <taxon>Fungi</taxon>
        <taxon>Dikarya</taxon>
        <taxon>Basidiomycota</taxon>
        <taxon>Agaricomycotina</taxon>
        <taxon>Agaricomycetes</taxon>
        <taxon>Agaricomycetidae</taxon>
        <taxon>Atheliales</taxon>
        <taxon>Atheliaceae</taxon>
        <taxon>Athelia</taxon>
    </lineage>
</organism>
<dbReference type="InterPro" id="IPR036866">
    <property type="entry name" value="RibonucZ/Hydroxyglut_hydro"/>
</dbReference>
<name>A0A167WHD1_9AGAM</name>
<dbReference type="Pfam" id="PF12706">
    <property type="entry name" value="Lactamase_B_2"/>
    <property type="match status" value="1"/>
</dbReference>
<dbReference type="GO" id="GO:0070292">
    <property type="term" value="P:N-acylphosphatidylethanolamine metabolic process"/>
    <property type="evidence" value="ECO:0007669"/>
    <property type="project" value="TreeGrafter"/>
</dbReference>
<dbReference type="STRING" id="436010.A0A167WHD1"/>
<dbReference type="Proteomes" id="UP000076532">
    <property type="component" value="Unassembled WGS sequence"/>
</dbReference>
<dbReference type="GO" id="GO:0005737">
    <property type="term" value="C:cytoplasm"/>
    <property type="evidence" value="ECO:0007669"/>
    <property type="project" value="TreeGrafter"/>
</dbReference>
<evidence type="ECO:0000313" key="4">
    <source>
        <dbReference type="Proteomes" id="UP000076532"/>
    </source>
</evidence>
<gene>
    <name evidence="3" type="ORF">FIBSPDRAFT_966738</name>
</gene>
<evidence type="ECO:0000259" key="2">
    <source>
        <dbReference type="Pfam" id="PF12706"/>
    </source>
</evidence>
<feature type="region of interest" description="Disordered" evidence="1">
    <location>
        <begin position="1"/>
        <end position="48"/>
    </location>
</feature>